<dbReference type="InParanoid" id="A0A6P8YD90"/>
<dbReference type="Proteomes" id="UP000515158">
    <property type="component" value="Unplaced"/>
</dbReference>
<gene>
    <name evidence="2" type="primary">LOC117641273</name>
</gene>
<keyword evidence="1" id="KW-1185">Reference proteome</keyword>
<evidence type="ECO:0000313" key="2">
    <source>
        <dbReference type="RefSeq" id="XP_034234336.1"/>
    </source>
</evidence>
<sequence>MALALPPSLQPTLLPFDQDYVEEWLNNVEEIYTKFGVDRNDIPVYIASKLPECALPCHAENKNKGWNAYVAAFKLAFDVEPCYDSTRERVLNMKRGEDESLRSFAFRVQHAVRHYKSVFPEREICLLLLQLMSREHAAIMARHPCSSILDFVKTFETVMHQKALVEKSLPRAASAAGANPGVPALGAPSGRSASPAEIPARAASDPFPVCSVPCVPRSICSWAWI</sequence>
<dbReference type="OrthoDB" id="10621948at2759"/>
<dbReference type="RefSeq" id="XP_034234336.1">
    <property type="nucleotide sequence ID" value="XM_034378445.1"/>
</dbReference>
<dbReference type="AlphaFoldDB" id="A0A6P8YD90"/>
<dbReference type="KEGG" id="tpal:117641273"/>
<name>A0A6P8YD90_THRPL</name>
<evidence type="ECO:0000313" key="1">
    <source>
        <dbReference type="Proteomes" id="UP000515158"/>
    </source>
</evidence>
<proteinExistence type="predicted"/>
<accession>A0A6P8YD90</accession>
<organism evidence="2">
    <name type="scientific">Thrips palmi</name>
    <name type="common">Melon thrips</name>
    <dbReference type="NCBI Taxonomy" id="161013"/>
    <lineage>
        <taxon>Eukaryota</taxon>
        <taxon>Metazoa</taxon>
        <taxon>Ecdysozoa</taxon>
        <taxon>Arthropoda</taxon>
        <taxon>Hexapoda</taxon>
        <taxon>Insecta</taxon>
        <taxon>Pterygota</taxon>
        <taxon>Neoptera</taxon>
        <taxon>Paraneoptera</taxon>
        <taxon>Thysanoptera</taxon>
        <taxon>Terebrantia</taxon>
        <taxon>Thripoidea</taxon>
        <taxon>Thripidae</taxon>
        <taxon>Thrips</taxon>
    </lineage>
</organism>
<reference evidence="2" key="1">
    <citation type="submission" date="2025-08" db="UniProtKB">
        <authorList>
            <consortium name="RefSeq"/>
        </authorList>
    </citation>
    <scope>IDENTIFICATION</scope>
    <source>
        <tissue evidence="2">Total insect</tissue>
    </source>
</reference>
<dbReference type="GeneID" id="117641273"/>
<protein>
    <submittedName>
        <fullName evidence="2">Uncharacterized protein LOC117641273</fullName>
    </submittedName>
</protein>